<keyword evidence="2 3" id="KW-0732">Signal</keyword>
<dbReference type="GO" id="GO:0030288">
    <property type="term" value="C:outer membrane-bounded periplasmic space"/>
    <property type="evidence" value="ECO:0007669"/>
    <property type="project" value="UniProtKB-ARBA"/>
</dbReference>
<dbReference type="Gene3D" id="3.10.105.10">
    <property type="entry name" value="Dipeptide-binding Protein, Domain 3"/>
    <property type="match status" value="1"/>
</dbReference>
<dbReference type="PIRSF" id="PIRSF002741">
    <property type="entry name" value="MppA"/>
    <property type="match status" value="1"/>
</dbReference>
<evidence type="ECO:0000256" key="2">
    <source>
        <dbReference type="ARBA" id="ARBA00022729"/>
    </source>
</evidence>
<dbReference type="PANTHER" id="PTHR30290">
    <property type="entry name" value="PERIPLASMIC BINDING COMPONENT OF ABC TRANSPORTER"/>
    <property type="match status" value="1"/>
</dbReference>
<dbReference type="EMBL" id="FWDM01000014">
    <property type="protein sequence ID" value="SLM11908.1"/>
    <property type="molecule type" value="Genomic_DNA"/>
</dbReference>
<dbReference type="GO" id="GO:0043190">
    <property type="term" value="C:ATP-binding cassette (ABC) transporter complex"/>
    <property type="evidence" value="ECO:0007669"/>
    <property type="project" value="InterPro"/>
</dbReference>
<dbReference type="PANTHER" id="PTHR30290:SF38">
    <property type="entry name" value="D,D-DIPEPTIDE-BINDING PERIPLASMIC PROTEIN DDPA-RELATED"/>
    <property type="match status" value="1"/>
</dbReference>
<evidence type="ECO:0000256" key="1">
    <source>
        <dbReference type="ARBA" id="ARBA00005695"/>
    </source>
</evidence>
<gene>
    <name evidence="5" type="ORF">SPIROBIBN47_210125</name>
</gene>
<dbReference type="InterPro" id="IPR023765">
    <property type="entry name" value="SBP_5_CS"/>
</dbReference>
<dbReference type="Gene3D" id="3.40.190.10">
    <property type="entry name" value="Periplasmic binding protein-like II"/>
    <property type="match status" value="1"/>
</dbReference>
<feature type="chain" id="PRO_5018023126" evidence="3">
    <location>
        <begin position="24"/>
        <end position="503"/>
    </location>
</feature>
<reference evidence="5" key="1">
    <citation type="submission" date="2017-02" db="EMBL/GenBank/DDBJ databases">
        <authorList>
            <person name="Regsiter A."/>
            <person name="William W."/>
        </authorList>
    </citation>
    <scope>NUCLEOTIDE SEQUENCE</scope>
    <source>
        <strain evidence="5">Bib</strain>
    </source>
</reference>
<dbReference type="InterPro" id="IPR000914">
    <property type="entry name" value="SBP_5_dom"/>
</dbReference>
<feature type="signal peptide" evidence="3">
    <location>
        <begin position="1"/>
        <end position="23"/>
    </location>
</feature>
<feature type="domain" description="Solute-binding protein family 5" evidence="4">
    <location>
        <begin position="70"/>
        <end position="423"/>
    </location>
</feature>
<dbReference type="GO" id="GO:1904680">
    <property type="term" value="F:peptide transmembrane transporter activity"/>
    <property type="evidence" value="ECO:0007669"/>
    <property type="project" value="TreeGrafter"/>
</dbReference>
<dbReference type="Pfam" id="PF00496">
    <property type="entry name" value="SBP_bac_5"/>
    <property type="match status" value="1"/>
</dbReference>
<dbReference type="InterPro" id="IPR039424">
    <property type="entry name" value="SBP_5"/>
</dbReference>
<dbReference type="SUPFAM" id="SSF53850">
    <property type="entry name" value="Periplasmic binding protein-like II"/>
    <property type="match status" value="1"/>
</dbReference>
<proteinExistence type="inferred from homology"/>
<name>A0A3P3XHS5_9SPIR</name>
<evidence type="ECO:0000256" key="3">
    <source>
        <dbReference type="SAM" id="SignalP"/>
    </source>
</evidence>
<protein>
    <submittedName>
        <fullName evidence="5">ABC-type transporter, periplasmic subunit</fullName>
    </submittedName>
</protein>
<evidence type="ECO:0000313" key="5">
    <source>
        <dbReference type="EMBL" id="SLM11908.1"/>
    </source>
</evidence>
<dbReference type="InterPro" id="IPR030678">
    <property type="entry name" value="Peptide/Ni-bd"/>
</dbReference>
<dbReference type="GO" id="GO:0015833">
    <property type="term" value="P:peptide transport"/>
    <property type="evidence" value="ECO:0007669"/>
    <property type="project" value="TreeGrafter"/>
</dbReference>
<comment type="similarity">
    <text evidence="1">Belongs to the bacterial solute-binding protein 5 family.</text>
</comment>
<dbReference type="AlphaFoldDB" id="A0A3P3XHS5"/>
<sequence length="503" mass="55612">MKRLLAIGLALAMVAGIVPAVFAAGEEKVLTIGVDQEAIGLDPHIVTSFSSHRRVDLLYNKLVRHDENLKIVPDLAESWEIPDNQTYIFNLRKGVKFHDGTELTAQDVEFSLNRILDPKTASPGRSYISSIKSIEVLGPYKVKVTLSAPLASFLEGLASNNCAIVSKAAVEKYGNLQKVAVGTGAFMLKEWIPDNSMTLVKNPNYFEKGLPYLDKIIFRVIPEQASLLAGIKAGTLDMAQINDASTILLAKRDSNIVVMQKPGINVRTFGFNTTRKPFDDARVRQALSLAIDRNEIVTVAEFGMAQPTGPIPAGATQWALPLSKLPYYTPDYAKAKALLAEAGFPNGFTFKIVTANSFEGGLSVAQVIQNQLKKIGVNAELEVVEWGIYIDRWVKRDFDSMVELRGGSGEPDRFLYRTIHSTGGVNNFLFKDADVDRLLDKGRVLTTYAERKPVYDELQVVLAEKAPIIFLYCPFETHVLSKQVKGFKQVGYGSLYYLIQTQK</sequence>
<evidence type="ECO:0000259" key="4">
    <source>
        <dbReference type="Pfam" id="PF00496"/>
    </source>
</evidence>
<accession>A0A3P3XHS5</accession>
<organism evidence="5">
    <name type="scientific">uncultured spirochete</name>
    <dbReference type="NCBI Taxonomy" id="156406"/>
    <lineage>
        <taxon>Bacteria</taxon>
        <taxon>Pseudomonadati</taxon>
        <taxon>Spirochaetota</taxon>
        <taxon>Spirochaetia</taxon>
        <taxon>Spirochaetales</taxon>
        <taxon>environmental samples</taxon>
    </lineage>
</organism>
<dbReference type="PROSITE" id="PS01040">
    <property type="entry name" value="SBP_BACTERIAL_5"/>
    <property type="match status" value="1"/>
</dbReference>